<dbReference type="Pfam" id="PF13487">
    <property type="entry name" value="HD_5"/>
    <property type="match status" value="1"/>
</dbReference>
<evidence type="ECO:0008006" key="7">
    <source>
        <dbReference type="Google" id="ProtNLM"/>
    </source>
</evidence>
<dbReference type="PROSITE" id="PS51831">
    <property type="entry name" value="HD"/>
    <property type="match status" value="1"/>
</dbReference>
<dbReference type="PROSITE" id="PS51832">
    <property type="entry name" value="HD_GYP"/>
    <property type="match status" value="1"/>
</dbReference>
<dbReference type="Gene3D" id="3.30.70.270">
    <property type="match status" value="1"/>
</dbReference>
<evidence type="ECO:0000259" key="4">
    <source>
        <dbReference type="PROSITE" id="PS51832"/>
    </source>
</evidence>
<evidence type="ECO:0000259" key="3">
    <source>
        <dbReference type="PROSITE" id="PS51831"/>
    </source>
</evidence>
<feature type="transmembrane region" description="Helical" evidence="1">
    <location>
        <begin position="52"/>
        <end position="72"/>
    </location>
</feature>
<evidence type="ECO:0000256" key="1">
    <source>
        <dbReference type="SAM" id="Phobius"/>
    </source>
</evidence>
<dbReference type="Proteomes" id="UP000075324">
    <property type="component" value="Unassembled WGS sequence"/>
</dbReference>
<sequence length="621" mass="72332">MVFPSPYNFENESDYPMLLKTYAKIYLVFVYIIGLFLFIIKSNFATQSLEDWVFVYMLSASVLLLSYFSIHLPPKDNSFSMDSAIYLAVMFLYGIDVTMNVLFISILIECLYKRKMAWWKHLFNFSMYSIMIVGAYYSFLLLGGRTGEVDTYSLLPYMISLVIYFSLNIVLMFVFFFISGQIFKGTFDMGVFKEACVSYSVTLLLSLVLAILLNEKQIFGLFLFTVLVIILSVVFRKFLYLYQEVSEKANKDYLTGLYNHGFFKEMLNEHFLDAKKLKQLFALALLDLDDFKKYNDRNGHLQGDKLLQFFGELLKKAVDGTDFVAARYGGEEFAILMPNTTKEEAHAFLDRLRKQVNDTYFSGVEHIPYRCLSFSCGIAEMEKGMYDSDELIHKADQALYYAKAQGKNNVQIYSEHNICLDEIKFKQDLDTLEQQVKFFLSKDVYTYRHSKRVFKYASEFSQMLDLTDHEKQTLILGALIHDIGKIEVPRDILNKEGKLEKHEWEIVKKHVTWGKEIIASEKQFDDLIPLVELHHERYDGKGYPYGLKGEEIPKLARILCIIDSFDAMTTERPYQRTKTFEEAIAEIERCAGTQFDPLYAKMFIEFIQTNYLPHLQEQTPS</sequence>
<dbReference type="SMART" id="SM00471">
    <property type="entry name" value="HDc"/>
    <property type="match status" value="1"/>
</dbReference>
<protein>
    <recommendedName>
        <fullName evidence="7">HD-GYP domain-containing protein</fullName>
    </recommendedName>
</protein>
<dbReference type="FunFam" id="3.30.70.270:FF:000001">
    <property type="entry name" value="Diguanylate cyclase domain protein"/>
    <property type="match status" value="1"/>
</dbReference>
<feature type="domain" description="HD" evidence="3">
    <location>
        <begin position="446"/>
        <end position="568"/>
    </location>
</feature>
<dbReference type="InterPro" id="IPR029787">
    <property type="entry name" value="Nucleotide_cyclase"/>
</dbReference>
<feature type="transmembrane region" description="Helical" evidence="1">
    <location>
        <begin position="154"/>
        <end position="178"/>
    </location>
</feature>
<dbReference type="CDD" id="cd01949">
    <property type="entry name" value="GGDEF"/>
    <property type="match status" value="1"/>
</dbReference>
<dbReference type="InterPro" id="IPR006675">
    <property type="entry name" value="HDIG_dom"/>
</dbReference>
<name>A0A150MX35_9BACL</name>
<dbReference type="InterPro" id="IPR003607">
    <property type="entry name" value="HD/PDEase_dom"/>
</dbReference>
<dbReference type="PANTHER" id="PTHR43155">
    <property type="entry name" value="CYCLIC DI-GMP PHOSPHODIESTERASE PA4108-RELATED"/>
    <property type="match status" value="1"/>
</dbReference>
<evidence type="ECO:0000313" key="6">
    <source>
        <dbReference type="Proteomes" id="UP000075324"/>
    </source>
</evidence>
<dbReference type="NCBIfam" id="TIGR00277">
    <property type="entry name" value="HDIG"/>
    <property type="match status" value="1"/>
</dbReference>
<dbReference type="EMBL" id="LQYW01000075">
    <property type="protein sequence ID" value="KYD28892.1"/>
    <property type="molecule type" value="Genomic_DNA"/>
</dbReference>
<dbReference type="CDD" id="cd00077">
    <property type="entry name" value="HDc"/>
    <property type="match status" value="1"/>
</dbReference>
<dbReference type="NCBIfam" id="TIGR00254">
    <property type="entry name" value="GGDEF"/>
    <property type="match status" value="1"/>
</dbReference>
<keyword evidence="1" id="KW-0472">Membrane</keyword>
<proteinExistence type="predicted"/>
<dbReference type="SMART" id="SM00267">
    <property type="entry name" value="GGDEF"/>
    <property type="match status" value="1"/>
</dbReference>
<comment type="caution">
    <text evidence="5">The sequence shown here is derived from an EMBL/GenBank/DDBJ whole genome shotgun (WGS) entry which is preliminary data.</text>
</comment>
<dbReference type="InterPro" id="IPR037522">
    <property type="entry name" value="HD_GYP_dom"/>
</dbReference>
<dbReference type="InterPro" id="IPR006674">
    <property type="entry name" value="HD_domain"/>
</dbReference>
<dbReference type="InterPro" id="IPR000160">
    <property type="entry name" value="GGDEF_dom"/>
</dbReference>
<organism evidence="5 6">
    <name type="scientific">Parageobacillus toebii</name>
    <dbReference type="NCBI Taxonomy" id="153151"/>
    <lineage>
        <taxon>Bacteria</taxon>
        <taxon>Bacillati</taxon>
        <taxon>Bacillota</taxon>
        <taxon>Bacilli</taxon>
        <taxon>Bacillales</taxon>
        <taxon>Anoxybacillaceae</taxon>
        <taxon>Parageobacillus</taxon>
    </lineage>
</organism>
<gene>
    <name evidence="5" type="ORF">B4110_1663</name>
</gene>
<feature type="transmembrane region" description="Helical" evidence="1">
    <location>
        <begin position="22"/>
        <end position="40"/>
    </location>
</feature>
<evidence type="ECO:0000259" key="2">
    <source>
        <dbReference type="PROSITE" id="PS50887"/>
    </source>
</evidence>
<dbReference type="SUPFAM" id="SSF55073">
    <property type="entry name" value="Nucleotide cyclase"/>
    <property type="match status" value="1"/>
</dbReference>
<feature type="transmembrane region" description="Helical" evidence="1">
    <location>
        <begin position="122"/>
        <end position="142"/>
    </location>
</feature>
<feature type="transmembrane region" description="Helical" evidence="1">
    <location>
        <begin position="84"/>
        <end position="110"/>
    </location>
</feature>
<dbReference type="PROSITE" id="PS50887">
    <property type="entry name" value="GGDEF"/>
    <property type="match status" value="1"/>
</dbReference>
<reference evidence="5 6" key="1">
    <citation type="submission" date="2016-01" db="EMBL/GenBank/DDBJ databases">
        <title>Draft Genome Sequences of Seven Thermophilic Sporeformers Isolated from Foods.</title>
        <authorList>
            <person name="Berendsen E.M."/>
            <person name="Wells-Bennik M.H."/>
            <person name="Krawcyk A.O."/>
            <person name="De Jong A."/>
            <person name="Holsappel S."/>
            <person name="Eijlander R.T."/>
            <person name="Kuipers O.P."/>
        </authorList>
    </citation>
    <scope>NUCLEOTIDE SEQUENCE [LARGE SCALE GENOMIC DNA]</scope>
    <source>
        <strain evidence="5 6">B4110</strain>
    </source>
</reference>
<feature type="transmembrane region" description="Helical" evidence="1">
    <location>
        <begin position="190"/>
        <end position="212"/>
    </location>
</feature>
<dbReference type="PATRIC" id="fig|153151.4.peg.3942"/>
<accession>A0A150MX35</accession>
<evidence type="ECO:0000313" key="5">
    <source>
        <dbReference type="EMBL" id="KYD28892.1"/>
    </source>
</evidence>
<dbReference type="InterPro" id="IPR043128">
    <property type="entry name" value="Rev_trsase/Diguanyl_cyclase"/>
</dbReference>
<dbReference type="AlphaFoldDB" id="A0A150MX35"/>
<keyword evidence="1" id="KW-0812">Transmembrane</keyword>
<dbReference type="SUPFAM" id="SSF109604">
    <property type="entry name" value="HD-domain/PDEase-like"/>
    <property type="match status" value="1"/>
</dbReference>
<feature type="domain" description="HD-GYP" evidence="4">
    <location>
        <begin position="424"/>
        <end position="619"/>
    </location>
</feature>
<feature type="transmembrane region" description="Helical" evidence="1">
    <location>
        <begin position="218"/>
        <end position="239"/>
    </location>
</feature>
<dbReference type="Pfam" id="PF00990">
    <property type="entry name" value="GGDEF"/>
    <property type="match status" value="1"/>
</dbReference>
<feature type="domain" description="GGDEF" evidence="2">
    <location>
        <begin position="279"/>
        <end position="415"/>
    </location>
</feature>
<keyword evidence="1" id="KW-1133">Transmembrane helix</keyword>
<dbReference type="Gene3D" id="1.10.3210.10">
    <property type="entry name" value="Hypothetical protein af1432"/>
    <property type="match status" value="1"/>
</dbReference>